<dbReference type="GO" id="GO:0004609">
    <property type="term" value="F:phosphatidylserine decarboxylase activity"/>
    <property type="evidence" value="ECO:0007669"/>
    <property type="project" value="UniProtKB-UniRule"/>
</dbReference>
<comment type="cofactor">
    <cofactor evidence="12">
        <name>pyruvate</name>
        <dbReference type="ChEBI" id="CHEBI:15361"/>
    </cofactor>
    <text evidence="12">Binds 1 pyruvoyl group covalently per subunit.</text>
</comment>
<evidence type="ECO:0000313" key="13">
    <source>
        <dbReference type="EMBL" id="OOZ34147.1"/>
    </source>
</evidence>
<keyword evidence="14" id="KW-1185">Reference proteome</keyword>
<name>A0A1T2KMQ6_9GAMM</name>
<dbReference type="AlphaFoldDB" id="A0A1T2KMQ6"/>
<comment type="PTM">
    <text evidence="12">Is synthesized initially as an inactive proenzyme. Formation of the active enzyme involves a self-maturation process in which the active site pyruvoyl group is generated from an internal serine residue via an autocatalytic post-translational modification. Two non-identical subunits are generated from the proenzyme in this reaction, and the pyruvate is formed at the N-terminus of the alpha chain, which is derived from the carboxyl end of the proenzyme. The autoendoproteolytic cleavage occurs by a canonical serine protease mechanism, in which the side chain hydroxyl group of the serine supplies its oxygen atom to form the C-terminus of the beta chain, while the remainder of the serine residue undergoes an oxidative deamination to produce ammonia and the pyruvoyl prosthetic group on the alpha chain. During this reaction, the Ser that is part of the protease active site of the proenzyme becomes the pyruvoyl prosthetic group, which constitutes an essential element of the active site of the mature decarboxylase.</text>
</comment>
<protein>
    <recommendedName>
        <fullName evidence="12">Phosphatidylserine decarboxylase proenzyme</fullName>
        <ecNumber evidence="12">4.1.1.65</ecNumber>
    </recommendedName>
    <component>
        <recommendedName>
            <fullName evidence="12">Phosphatidylserine decarboxylase alpha chain</fullName>
        </recommendedName>
    </component>
    <component>
        <recommendedName>
            <fullName evidence="12">Phosphatidylserine decarboxylase beta chain</fullName>
        </recommendedName>
    </component>
</protein>
<evidence type="ECO:0000256" key="11">
    <source>
        <dbReference type="ARBA" id="ARBA00023317"/>
    </source>
</evidence>
<keyword evidence="8 12" id="KW-0594">Phospholipid biosynthesis</keyword>
<feature type="active site" description="Charge relay system; for autoendoproteolytic cleavage activity" evidence="12">
    <location>
        <position position="254"/>
    </location>
</feature>
<comment type="subcellular location">
    <subcellularLocation>
        <location evidence="12">Cell membrane</location>
        <topology evidence="12">Peripheral membrane protein</topology>
    </subcellularLocation>
</comment>
<evidence type="ECO:0000256" key="1">
    <source>
        <dbReference type="ARBA" id="ARBA00005189"/>
    </source>
</evidence>
<evidence type="ECO:0000313" key="14">
    <source>
        <dbReference type="Proteomes" id="UP000190896"/>
    </source>
</evidence>
<dbReference type="PANTHER" id="PTHR10067">
    <property type="entry name" value="PHOSPHATIDYLSERINE DECARBOXYLASE"/>
    <property type="match status" value="1"/>
</dbReference>
<evidence type="ECO:0000256" key="8">
    <source>
        <dbReference type="ARBA" id="ARBA00023209"/>
    </source>
</evidence>
<gene>
    <name evidence="12" type="primary">psd</name>
    <name evidence="13" type="ORF">BOW51_12295</name>
</gene>
<keyword evidence="6 12" id="KW-0472">Membrane</keyword>
<evidence type="ECO:0000256" key="5">
    <source>
        <dbReference type="ARBA" id="ARBA00023098"/>
    </source>
</evidence>
<dbReference type="Proteomes" id="UP000190896">
    <property type="component" value="Unassembled WGS sequence"/>
</dbReference>
<keyword evidence="7 12" id="KW-0865">Zymogen</keyword>
<dbReference type="GO" id="GO:0005886">
    <property type="term" value="C:plasma membrane"/>
    <property type="evidence" value="ECO:0007669"/>
    <property type="project" value="UniProtKB-SubCell"/>
</dbReference>
<comment type="similarity">
    <text evidence="12">Belongs to the phosphatidylserine decarboxylase family. PSD-B subfamily. Prokaryotic type I sub-subfamily.</text>
</comment>
<dbReference type="EMBL" id="MPRJ01000117">
    <property type="protein sequence ID" value="OOZ34147.1"/>
    <property type="molecule type" value="Genomic_DNA"/>
</dbReference>
<comment type="caution">
    <text evidence="13">The sequence shown here is derived from an EMBL/GenBank/DDBJ whole genome shotgun (WGS) entry which is preliminary data.</text>
</comment>
<accession>A0A1T2KMQ6</accession>
<feature type="modified residue" description="Pyruvic acid (Ser); by autocatalysis" evidence="12">
    <location>
        <position position="254"/>
    </location>
</feature>
<evidence type="ECO:0000256" key="6">
    <source>
        <dbReference type="ARBA" id="ARBA00023136"/>
    </source>
</evidence>
<comment type="pathway">
    <text evidence="1">Lipid metabolism.</text>
</comment>
<keyword evidence="11 12" id="KW-0670">Pyruvate</keyword>
<dbReference type="RefSeq" id="WP_078488298.1">
    <property type="nucleotide sequence ID" value="NZ_MPRJ01000117.1"/>
</dbReference>
<reference evidence="13 14" key="1">
    <citation type="submission" date="2016-11" db="EMBL/GenBank/DDBJ databases">
        <title>Mixed transmission modes and dynamic genome evolution in an obligate animal-bacterial symbiosis.</title>
        <authorList>
            <person name="Russell S.L."/>
            <person name="Corbett-Detig R.B."/>
            <person name="Cavanaugh C.M."/>
        </authorList>
    </citation>
    <scope>NUCLEOTIDE SEQUENCE [LARGE SCALE GENOMIC DNA]</scope>
    <source>
        <strain evidence="13">Se-Cadez</strain>
    </source>
</reference>
<organism evidence="13 14">
    <name type="scientific">Solemya velesiana gill symbiont</name>
    <dbReference type="NCBI Taxonomy" id="1918948"/>
    <lineage>
        <taxon>Bacteria</taxon>
        <taxon>Pseudomonadati</taxon>
        <taxon>Pseudomonadota</taxon>
        <taxon>Gammaproteobacteria</taxon>
        <taxon>sulfur-oxidizing symbionts</taxon>
    </lineage>
</organism>
<comment type="catalytic activity">
    <reaction evidence="12">
        <text>a 1,2-diacyl-sn-glycero-3-phospho-L-serine + H(+) = a 1,2-diacyl-sn-glycero-3-phosphoethanolamine + CO2</text>
        <dbReference type="Rhea" id="RHEA:20828"/>
        <dbReference type="ChEBI" id="CHEBI:15378"/>
        <dbReference type="ChEBI" id="CHEBI:16526"/>
        <dbReference type="ChEBI" id="CHEBI:57262"/>
        <dbReference type="ChEBI" id="CHEBI:64612"/>
        <dbReference type="EC" id="4.1.1.65"/>
    </reaction>
</comment>
<keyword evidence="3 12" id="KW-0444">Lipid biosynthesis</keyword>
<dbReference type="PANTHER" id="PTHR10067:SF6">
    <property type="entry name" value="PHOSPHATIDYLSERINE DECARBOXYLASE PROENZYME, MITOCHONDRIAL"/>
    <property type="match status" value="1"/>
</dbReference>
<comment type="pathway">
    <text evidence="12">Phospholipid metabolism; phosphatidylethanolamine biosynthesis; phosphatidylethanolamine from CDP-diacylglycerol: step 2/2.</text>
</comment>
<evidence type="ECO:0000256" key="3">
    <source>
        <dbReference type="ARBA" id="ARBA00022516"/>
    </source>
</evidence>
<dbReference type="UniPathway" id="UPA00558">
    <property type="reaction ID" value="UER00616"/>
</dbReference>
<dbReference type="GO" id="GO:0006646">
    <property type="term" value="P:phosphatidylethanolamine biosynthetic process"/>
    <property type="evidence" value="ECO:0007669"/>
    <property type="project" value="UniProtKB-UniRule"/>
</dbReference>
<sequence>MSIIDRLFALLLYLLPHHLLSQLMYWLTRSEWAPFKDRMIKAAIRIYDIDMRIAEEPNPARYPSFNAFFTRALKTDARPLADGEKTILCPVDGAVSQAGEIEDGRIFQAKGRDYTLDELLGGDAQMTRQFEDGSFATIYLSPRDYHRIHMPLGGKLTTMSHVPGRLFSVSPSTTRTVPRLFSRNERVINLFETEAGPMAVIMVGAIFVASMDTVWAGTAAPSSRRISHWDYTGASPQPVELAKGDEMGRFNMGSTVILLFGKEAMRWSENLQAGSKVQMGEAIGSFGEVADEAPAEDSSEEA</sequence>
<comment type="function">
    <text evidence="12">Catalyzes the formation of phosphatidylethanolamine (PtdEtn) from phosphatidylserine (PtdSer).</text>
</comment>
<keyword evidence="4 12" id="KW-0210">Decarboxylase</keyword>
<comment type="subunit">
    <text evidence="12">Heterodimer of a large membrane-associated beta subunit and a small pyruvoyl-containing alpha subunit.</text>
</comment>
<feature type="chain" id="PRO_5023278915" description="Phosphatidylserine decarboxylase beta chain" evidence="12">
    <location>
        <begin position="1"/>
        <end position="253"/>
    </location>
</feature>
<keyword evidence="5 12" id="KW-0443">Lipid metabolism</keyword>
<evidence type="ECO:0000256" key="12">
    <source>
        <dbReference type="HAMAP-Rule" id="MF_00662"/>
    </source>
</evidence>
<dbReference type="NCBIfam" id="TIGR00163">
    <property type="entry name" value="PS_decarb"/>
    <property type="match status" value="1"/>
</dbReference>
<keyword evidence="9 12" id="KW-0456">Lyase</keyword>
<dbReference type="HAMAP" id="MF_00662">
    <property type="entry name" value="PS_decarb_PSD_B_type1"/>
    <property type="match status" value="1"/>
</dbReference>
<keyword evidence="10 12" id="KW-1208">Phospholipid metabolism</keyword>
<evidence type="ECO:0000256" key="2">
    <source>
        <dbReference type="ARBA" id="ARBA00022475"/>
    </source>
</evidence>
<dbReference type="OrthoDB" id="9802030at2"/>
<proteinExistence type="inferred from homology"/>
<keyword evidence="2 12" id="KW-1003">Cell membrane</keyword>
<evidence type="ECO:0000256" key="7">
    <source>
        <dbReference type="ARBA" id="ARBA00023145"/>
    </source>
</evidence>
<feature type="active site" description="Charge relay system; for autoendoproteolytic cleavage activity" evidence="12">
    <location>
        <position position="92"/>
    </location>
</feature>
<dbReference type="InterPro" id="IPR003817">
    <property type="entry name" value="PS_Dcarbxylase"/>
</dbReference>
<feature type="active site" description="Charge relay system; for autoendoproteolytic cleavage activity" evidence="12">
    <location>
        <position position="149"/>
    </location>
</feature>
<feature type="chain" id="PRO_5023278916" description="Phosphatidylserine decarboxylase alpha chain" evidence="12">
    <location>
        <begin position="254"/>
        <end position="302"/>
    </location>
</feature>
<dbReference type="Pfam" id="PF02666">
    <property type="entry name" value="PS_Dcarbxylase"/>
    <property type="match status" value="1"/>
</dbReference>
<dbReference type="EC" id="4.1.1.65" evidence="12"/>
<feature type="active site" description="Schiff-base intermediate with substrate; via pyruvic acid; for decarboxylase activity" evidence="12">
    <location>
        <position position="254"/>
    </location>
</feature>
<evidence type="ECO:0000256" key="9">
    <source>
        <dbReference type="ARBA" id="ARBA00023239"/>
    </source>
</evidence>
<dbReference type="InterPro" id="IPR033177">
    <property type="entry name" value="PSD-B"/>
</dbReference>
<evidence type="ECO:0000256" key="4">
    <source>
        <dbReference type="ARBA" id="ARBA00022793"/>
    </source>
</evidence>
<dbReference type="InterPro" id="IPR033178">
    <property type="entry name" value="PSD_type1_pro"/>
</dbReference>
<feature type="site" description="Cleavage (non-hydrolytic); by autocatalysis" evidence="12">
    <location>
        <begin position="253"/>
        <end position="254"/>
    </location>
</feature>
<evidence type="ECO:0000256" key="10">
    <source>
        <dbReference type="ARBA" id="ARBA00023264"/>
    </source>
</evidence>